<gene>
    <name evidence="2" type="ORF">FXN65_14005</name>
</gene>
<dbReference type="InterPro" id="IPR050261">
    <property type="entry name" value="FrsA_esterase"/>
</dbReference>
<dbReference type="SUPFAM" id="SSF53474">
    <property type="entry name" value="alpha/beta-Hydrolases"/>
    <property type="match status" value="1"/>
</dbReference>
<keyword evidence="1 2" id="KW-0378">Hydrolase</keyword>
<dbReference type="RefSeq" id="WP_151133773.1">
    <property type="nucleotide sequence ID" value="NZ_CP043311.1"/>
</dbReference>
<dbReference type="GO" id="GO:0052689">
    <property type="term" value="F:carboxylic ester hydrolase activity"/>
    <property type="evidence" value="ECO:0007669"/>
    <property type="project" value="UniProtKB-ARBA"/>
</dbReference>
<keyword evidence="3" id="KW-1185">Reference proteome</keyword>
<dbReference type="InterPro" id="IPR029058">
    <property type="entry name" value="AB_hydrolase_fold"/>
</dbReference>
<dbReference type="PANTHER" id="PTHR22946">
    <property type="entry name" value="DIENELACTONE HYDROLASE DOMAIN-CONTAINING PROTEIN-RELATED"/>
    <property type="match status" value="1"/>
</dbReference>
<proteinExistence type="predicted"/>
<name>A0A5J6QL31_9GAMM</name>
<evidence type="ECO:0000313" key="3">
    <source>
        <dbReference type="Proteomes" id="UP000327179"/>
    </source>
</evidence>
<reference evidence="2 3" key="1">
    <citation type="submission" date="2019-08" db="EMBL/GenBank/DDBJ databases">
        <title>Whole-genome Sequencing of e-waste polymer degrading bacterium Pseudomonas sp. strain PE08.</title>
        <authorList>
            <person name="Kirdat K."/>
            <person name="Debbarma P."/>
            <person name="Narawade N."/>
            <person name="Suyal D."/>
            <person name="Thorat V."/>
            <person name="Shouche Y."/>
            <person name="Goel R."/>
            <person name="Yadav A."/>
        </authorList>
    </citation>
    <scope>NUCLEOTIDE SEQUENCE [LARGE SCALE GENOMIC DNA]</scope>
    <source>
        <strain evidence="2 3">PE08</strain>
    </source>
</reference>
<accession>A0A5J6QL31</accession>
<dbReference type="KEGG" id="plal:FXN65_14005"/>
<dbReference type="AlphaFoldDB" id="A0A5J6QL31"/>
<dbReference type="EMBL" id="CP043311">
    <property type="protein sequence ID" value="QEY63123.1"/>
    <property type="molecule type" value="Genomic_DNA"/>
</dbReference>
<dbReference type="Gene3D" id="3.40.50.1820">
    <property type="entry name" value="alpha/beta hydrolase"/>
    <property type="match status" value="1"/>
</dbReference>
<dbReference type="PANTHER" id="PTHR22946:SF9">
    <property type="entry name" value="POLYKETIDE TRANSFERASE AF380"/>
    <property type="match status" value="1"/>
</dbReference>
<organism evidence="2 3">
    <name type="scientific">Metapseudomonas lalkuanensis</name>
    <dbReference type="NCBI Taxonomy" id="2604832"/>
    <lineage>
        <taxon>Bacteria</taxon>
        <taxon>Pseudomonadati</taxon>
        <taxon>Pseudomonadota</taxon>
        <taxon>Gammaproteobacteria</taxon>
        <taxon>Pseudomonadales</taxon>
        <taxon>Pseudomonadaceae</taxon>
        <taxon>Metapseudomonas</taxon>
    </lineage>
</organism>
<sequence length="224" mass="24367">MRQRRQNIDLADAHLIGDLLVPEGARGLVVFVHGSGSSRWSPRNQHVAGYLGELGLATLLFDLLTESEERIDRITCEIRFDIPRLTHRLVGVLDWLAASPDLDRFPLGLFGASTGAAAAILAAIQRPEQVKAIVSRGGRTDLAGNELSRLRIPILQIVGGRDLVTLGLNRKVSQALTCRQGLEVIPRATHLFEEPGTLDEVALLAGAWFLEHLGEPVRQQGAGL</sequence>
<evidence type="ECO:0000256" key="1">
    <source>
        <dbReference type="ARBA" id="ARBA00022801"/>
    </source>
</evidence>
<evidence type="ECO:0000313" key="2">
    <source>
        <dbReference type="EMBL" id="QEY63123.1"/>
    </source>
</evidence>
<dbReference type="Proteomes" id="UP000327179">
    <property type="component" value="Chromosome"/>
</dbReference>
<protein>
    <submittedName>
        <fullName evidence="2">Alpha/beta hydrolase</fullName>
    </submittedName>
</protein>